<accession>A0A090P9M9</accession>
<dbReference type="RefSeq" id="WP_114764922.1">
    <property type="nucleotide sequence ID" value="NZ_RKIK01000057.1"/>
</dbReference>
<dbReference type="InterPro" id="IPR019498">
    <property type="entry name" value="MENTAL"/>
</dbReference>
<organism evidence="1 2">
    <name type="scientific">Vibrio ponticus</name>
    <dbReference type="NCBI Taxonomy" id="265668"/>
    <lineage>
        <taxon>Bacteria</taxon>
        <taxon>Pseudomonadati</taxon>
        <taxon>Pseudomonadota</taxon>
        <taxon>Gammaproteobacteria</taxon>
        <taxon>Vibrionales</taxon>
        <taxon>Vibrionaceae</taxon>
        <taxon>Vibrio</taxon>
    </lineage>
</organism>
<name>A0A090P9M9_9VIBR</name>
<protein>
    <submittedName>
        <fullName evidence="1">DUF2798 domain-containing protein</fullName>
    </submittedName>
</protein>
<comment type="caution">
    <text evidence="1">The sequence shown here is derived from an EMBL/GenBank/DDBJ whole genome shotgun (WGS) entry which is preliminary data.</text>
</comment>
<dbReference type="STRING" id="265668.JCM19238_3582"/>
<evidence type="ECO:0000313" key="1">
    <source>
        <dbReference type="EMBL" id="ROV58945.1"/>
    </source>
</evidence>
<dbReference type="Proteomes" id="UP000278792">
    <property type="component" value="Unassembled WGS sequence"/>
</dbReference>
<gene>
    <name evidence="1" type="ORF">EGH82_16090</name>
</gene>
<dbReference type="PROSITE" id="PS51439">
    <property type="entry name" value="MENTAL"/>
    <property type="match status" value="1"/>
</dbReference>
<dbReference type="EMBL" id="RKIK01000057">
    <property type="protein sequence ID" value="ROV58945.1"/>
    <property type="molecule type" value="Genomic_DNA"/>
</dbReference>
<dbReference type="InterPro" id="IPR021529">
    <property type="entry name" value="DUF2798"/>
</dbReference>
<proteinExistence type="predicted"/>
<evidence type="ECO:0000313" key="2">
    <source>
        <dbReference type="Proteomes" id="UP000278792"/>
    </source>
</evidence>
<reference evidence="1 2" key="1">
    <citation type="submission" date="2018-11" db="EMBL/GenBank/DDBJ databases">
        <title>Vibrio ponticus strain CAIM 1751 pathogenic for the snapper Lutjanus guttatus.</title>
        <authorList>
            <person name="Soto-Rodriguez S."/>
            <person name="Lozano-Olvera R."/>
            <person name="Gomez-Gil B."/>
        </authorList>
    </citation>
    <scope>NUCLEOTIDE SEQUENCE [LARGE SCALE GENOMIC DNA]</scope>
    <source>
        <strain evidence="1 2">CAIM 1751</strain>
    </source>
</reference>
<dbReference type="AlphaFoldDB" id="A0A090P9M9"/>
<sequence length="71" mass="8062">MNTKQFWLTALMSSFTMALMMSGVLSGYKLGFSSDWPLIWLESFSLAWPCALFLNLTVLPQVRRLAAWITA</sequence>
<dbReference type="Pfam" id="PF11391">
    <property type="entry name" value="DUF2798"/>
    <property type="match status" value="1"/>
</dbReference>